<dbReference type="EMBL" id="QWIN01000511">
    <property type="protein sequence ID" value="RMY50600.1"/>
    <property type="molecule type" value="Genomic_DNA"/>
</dbReference>
<organism evidence="2 3">
    <name type="scientific">Hortaea werneckii</name>
    <name type="common">Black yeast</name>
    <name type="synonym">Cladosporium werneckii</name>
    <dbReference type="NCBI Taxonomy" id="91943"/>
    <lineage>
        <taxon>Eukaryota</taxon>
        <taxon>Fungi</taxon>
        <taxon>Dikarya</taxon>
        <taxon>Ascomycota</taxon>
        <taxon>Pezizomycotina</taxon>
        <taxon>Dothideomycetes</taxon>
        <taxon>Dothideomycetidae</taxon>
        <taxon>Mycosphaerellales</taxon>
        <taxon>Teratosphaeriaceae</taxon>
        <taxon>Hortaea</taxon>
    </lineage>
</organism>
<dbReference type="GO" id="GO:1990072">
    <property type="term" value="C:TRAPPIII protein complex"/>
    <property type="evidence" value="ECO:0007669"/>
    <property type="project" value="TreeGrafter"/>
</dbReference>
<feature type="compositionally biased region" description="Pro residues" evidence="1">
    <location>
        <begin position="605"/>
        <end position="614"/>
    </location>
</feature>
<dbReference type="AlphaFoldDB" id="A0A3M7CFG6"/>
<accession>A0A3M7CFG6</accession>
<evidence type="ECO:0000313" key="2">
    <source>
        <dbReference type="EMBL" id="RMY50600.1"/>
    </source>
</evidence>
<gene>
    <name evidence="2" type="ORF">D0865_06817</name>
</gene>
<dbReference type="OrthoDB" id="203724at2759"/>
<feature type="region of interest" description="Disordered" evidence="1">
    <location>
        <begin position="541"/>
        <end position="572"/>
    </location>
</feature>
<proteinExistence type="predicted"/>
<dbReference type="Pfam" id="PF12739">
    <property type="entry name" value="TRAPPC-Trs85"/>
    <property type="match status" value="1"/>
</dbReference>
<evidence type="ECO:0000313" key="3">
    <source>
        <dbReference type="Proteomes" id="UP000270230"/>
    </source>
</evidence>
<dbReference type="Proteomes" id="UP000270230">
    <property type="component" value="Unassembled WGS sequence"/>
</dbReference>
<comment type="caution">
    <text evidence="2">The sequence shown here is derived from an EMBL/GenBank/DDBJ whole genome shotgun (WGS) entry which is preliminary data.</text>
</comment>
<dbReference type="PANTHER" id="PTHR12975:SF6">
    <property type="entry name" value="TRAFFICKING PROTEIN PARTICLE COMPLEX SUBUNIT 8"/>
    <property type="match status" value="1"/>
</dbReference>
<feature type="region of interest" description="Disordered" evidence="1">
    <location>
        <begin position="597"/>
        <end position="622"/>
    </location>
</feature>
<protein>
    <submittedName>
        <fullName evidence="2">Uncharacterized protein</fullName>
    </submittedName>
</protein>
<dbReference type="PANTHER" id="PTHR12975">
    <property type="entry name" value="TRANSPORT PROTEIN TRAPP"/>
    <property type="match status" value="1"/>
</dbReference>
<sequence>MLEYKPARLRTGGDVPQIEELVERHLTFAEEQSGPVEADYLNHKGTATARPEGTSPFYQLYLRRLLSGLPMVPSETVSHPVASVIAISSRSTSPIEELRNLFAASNQGEHRLPQWVHNEFLRYYVLVHDEDYDDITKSMQLFEQMKRHFGLHCHLLRLRSTPCMPSDEGTIRLPNPDWLAAGEELSEIIRRETSEEDEDVDPSPFLFSTDADALRAFVREMVTQSVVPSMERASATWNDQVASRRRGLSGRFMSLSKRFTLGSFGGNRNSSMPSFGGNGGGGSGNSNYDSLQGFYRPDAPEAIMRKLADYCMMLRDYRLAQSTYEILCGDFKADKAWRYYAGANEMSAVSGLLAIPGLSSKVRTEGIDQYLETAYYSYVTRVSAPYAALRCLVLGTELLKIRGGSAVDDSARWLTRILDDKAVGPVGHVLMMERIGACFSERKGVAGLPAGERRRKAGFWNLLAADAWLRTDKTLQAERCLNEATRLYRFEDGEVTFEGMSGLVAQLQEAIKANRHGLQHLDTEDLMDPSENDERTQMETLQFEPDHFGPRSPGLGHRKSLSMAPPAPPSVQTGMAVQTTAFDDPLGAVPSAYQGEAVGSSYPEGIPPPAPPHSPRGVEVSGSSPMVPELAKCVQFFDAFIVSTTQSQLPTPQDIKILKAALVPLKLAKISIGIGAALDKHCACAFYLLLISLTTRLKSLKLSFQYSAGLSEQSEVQLHDDASCPCCCSFNESFQGILDSHAIRRQLANLQTFEFGPRRDGNTGLLAAALKLPAMKNIVLICFGDVSESYDWTGCTSLSSVEHLHLEDSFLPDNDIASLIACCRKLKSLSFWWNSDAIDVYGGTLLPAIDTSTILAALRSQRECLETLVLTNSQGPSFVSSYPTHELSFLTALSELDADDTFLLEGRDWDSFKLPPHLRTLTIYMETPFIGFTQVFRAIGQTAQRALSDVTITIPFEGNESHTDPFVGVREVAGTALFGNDIMVIQFDMNKEGSPWSYHLWTEKLSQCIKMRFLGEGLAQLMNFCAEQVVIHGVDFLINTEKYLTNLRPPPVAE</sequence>
<dbReference type="SUPFAM" id="SSF52047">
    <property type="entry name" value="RNI-like"/>
    <property type="match status" value="1"/>
</dbReference>
<reference evidence="2 3" key="1">
    <citation type="journal article" date="2018" name="BMC Genomics">
        <title>Genomic evidence for intraspecific hybridization in a clonal and extremely halotolerant yeast.</title>
        <authorList>
            <person name="Gostincar C."/>
            <person name="Stajich J.E."/>
            <person name="Zupancic J."/>
            <person name="Zalar P."/>
            <person name="Gunde-Cimerman N."/>
        </authorList>
    </citation>
    <scope>NUCLEOTIDE SEQUENCE [LARGE SCALE GENOMIC DNA]</scope>
    <source>
        <strain evidence="2 3">EXF-151</strain>
    </source>
</reference>
<evidence type="ECO:0000256" key="1">
    <source>
        <dbReference type="SAM" id="MobiDB-lite"/>
    </source>
</evidence>
<name>A0A3M7CFG6_HORWE</name>
<dbReference type="InterPro" id="IPR024420">
    <property type="entry name" value="TRAPP_III_complex_Trs85"/>
</dbReference>